<dbReference type="RefSeq" id="WP_063950882.1">
    <property type="nucleotide sequence ID" value="NZ_LXPS01000038.1"/>
</dbReference>
<protein>
    <submittedName>
        <fullName evidence="1">Uncharacterized protein</fullName>
    </submittedName>
</protein>
<proteinExistence type="predicted"/>
<gene>
    <name evidence="1" type="ORF">A7J57_17305</name>
</gene>
<evidence type="ECO:0000313" key="1">
    <source>
        <dbReference type="EMBL" id="OAE38245.1"/>
    </source>
</evidence>
<organism evidence="1 2">
    <name type="scientific">Agrobacterium tumefaciens</name>
    <dbReference type="NCBI Taxonomy" id="358"/>
    <lineage>
        <taxon>Bacteria</taxon>
        <taxon>Pseudomonadati</taxon>
        <taxon>Pseudomonadota</taxon>
        <taxon>Alphaproteobacteria</taxon>
        <taxon>Hyphomicrobiales</taxon>
        <taxon>Rhizobiaceae</taxon>
        <taxon>Rhizobium/Agrobacterium group</taxon>
        <taxon>Agrobacterium</taxon>
        <taxon>Agrobacterium tumefaciens complex</taxon>
    </lineage>
</organism>
<dbReference type="Proteomes" id="UP000077098">
    <property type="component" value="Unassembled WGS sequence"/>
</dbReference>
<reference evidence="1 2" key="1">
    <citation type="submission" date="2016-05" db="EMBL/GenBank/DDBJ databases">
        <authorList>
            <person name="Lavstsen T."/>
            <person name="Jespersen J.S."/>
        </authorList>
    </citation>
    <scope>NUCLEOTIDE SEQUENCE [LARGE SCALE GENOMIC DNA]</scope>
    <source>
        <strain evidence="1 2">KCJ1736</strain>
    </source>
</reference>
<name>A0A176WXF5_AGRTU</name>
<comment type="caution">
    <text evidence="1">The sequence shown here is derived from an EMBL/GenBank/DDBJ whole genome shotgun (WGS) entry which is preliminary data.</text>
</comment>
<dbReference type="AlphaFoldDB" id="A0A176WXF5"/>
<evidence type="ECO:0000313" key="2">
    <source>
        <dbReference type="Proteomes" id="UP000077098"/>
    </source>
</evidence>
<sequence>MTTIAATSSINFASPVRGIAPAHNRESQSTTEALQELTRAAHRAISVAGNVATAVAPLAGASASLAAALWNMDSGAAAATGANADVTASPQPDMASLESQILKALAHALGVEGAA</sequence>
<accession>A0A176WXF5</accession>
<dbReference type="EMBL" id="LXPS01000038">
    <property type="protein sequence ID" value="OAE38245.1"/>
    <property type="molecule type" value="Genomic_DNA"/>
</dbReference>